<dbReference type="PANTHER" id="PTHR13958">
    <property type="entry name" value="CENTROSOME-ASSOCIATED PROTEIN 350"/>
    <property type="match status" value="1"/>
</dbReference>
<evidence type="ECO:0000256" key="2">
    <source>
        <dbReference type="SAM" id="MobiDB-lite"/>
    </source>
</evidence>
<name>A0A182M0R9_9DIPT</name>
<feature type="compositionally biased region" description="Basic and acidic residues" evidence="2">
    <location>
        <begin position="1136"/>
        <end position="1147"/>
    </location>
</feature>
<dbReference type="EMBL" id="AXCM01007692">
    <property type="status" value="NOT_ANNOTATED_CDS"/>
    <property type="molecule type" value="Genomic_DNA"/>
</dbReference>
<dbReference type="GO" id="GO:0005813">
    <property type="term" value="C:centrosome"/>
    <property type="evidence" value="ECO:0007669"/>
    <property type="project" value="InterPro"/>
</dbReference>
<dbReference type="Proteomes" id="UP000075883">
    <property type="component" value="Unassembled WGS sequence"/>
</dbReference>
<dbReference type="VEuPathDB" id="VectorBase:ACUA006646"/>
<dbReference type="GO" id="GO:0034453">
    <property type="term" value="P:microtubule anchoring"/>
    <property type="evidence" value="ECO:0007669"/>
    <property type="project" value="InterPro"/>
</dbReference>
<feature type="region of interest" description="Disordered" evidence="2">
    <location>
        <begin position="1360"/>
        <end position="1382"/>
    </location>
</feature>
<feature type="compositionally biased region" description="Low complexity" evidence="2">
    <location>
        <begin position="1828"/>
        <end position="1837"/>
    </location>
</feature>
<feature type="compositionally biased region" description="Basic and acidic residues" evidence="2">
    <location>
        <begin position="334"/>
        <end position="368"/>
    </location>
</feature>
<feature type="region of interest" description="Disordered" evidence="2">
    <location>
        <begin position="1103"/>
        <end position="1147"/>
    </location>
</feature>
<feature type="region of interest" description="Disordered" evidence="2">
    <location>
        <begin position="1796"/>
        <end position="1905"/>
    </location>
</feature>
<dbReference type="EnsemblMetazoa" id="ACUA006646-RA">
    <property type="protein sequence ID" value="ACUA006646-PA"/>
    <property type="gene ID" value="ACUA006646"/>
</dbReference>
<feature type="compositionally biased region" description="Low complexity" evidence="2">
    <location>
        <begin position="512"/>
        <end position="524"/>
    </location>
</feature>
<sequence length="2252" mass="250024">MDDFDSATYSIESEPDRKPVSLDDVVLPTVRRSAIQIVSLSPRRQSKRPVPLTTIGADNCTMQVTKLVLKTPPGSPKRQPKTPGIIIKSIQTLAGPGLTGGNDLERESVAAKTKSVLIETRNMPMPASDDAAPYRIVPILSPQNKDVRKEFEVRRTERERATNDFQDFLRESFKENKTPPSTPPPVSSVPVSSSAIEVTRTSDKGSSDADSTSISVLQLKSTGKIGIQKAAKEEMKTNNYEAQHAVPEIQFNSAPHHTATDPHTVHPSNEIIATKSINPPRAEAVGTTSIAVHPPQIENQESQVTVELEKPPPSNTMRPKSIAKHVSSATKPAVVEDPKKKEKSYDPAKAREFMKEQQAKRRLEKKEAPAGMSGSIKGAVEKDLIKQRLETLRKSSQKLVTKNLQKARKRSVSCAPKEAGSKQAPISKIKGPTAVQANDRTSSLRPTKGLRKFASTPTLRLIKEEKHPSDLKSTNASKPKPVVVQTKESLPNVPKPPSAGSQGSDVRTGKDSSSSRSANPSIASTISKPSLKIGILRKPDNLTLDDIAPQSPMKDFANPHTVSMPPNRSKVNAQLIVINAEQDIAESTKEAEKELELQVPDVMLVPANASTLPVNQHPESAVVPAKVEDNSTSIIPQSLPVKSIPPWLKQSLRQPDPYPFILAVRKKLEAVQNVREERNKPTNNQEQNIMQQMSKSRCNSYMNEIESVPFIKKKQSTDNRHTETNVPNKRQFSAVHDDGGSSIVTIISPFASPNTTSEISSIKSDIALGPLPPLLSSTKIEIPAGPFCSTTSAGPISPLSVDKISQMKVATPSTMKSPNRTIEVKSNQIRKEERPLSPPRQHIAVQQSLNMSHIDRSQKELEYQRLLESFNRSLTHVIEVNQQLYSALKNVPTATAIPPFPQDMLRIRDEMTQTSLPISRNPVATGIDKVDSNQQNGKASEATTTTASNYSDDFEHQSQTEAPPLPEQSPHDMVPTSSPSSSTTLSTGTSSSSSSSANSSARSDSGDSNTKSSSQSLTSSSFNHDREASPHGAQHRPETNATDDERKATSNTTTAHSSDFDSRSFSLSDSHNNTTNNHPPMPEEYLPSFEESLRRKQLPMDKQQHELNGQRKGIQTEHKEISRESSISEEIQPSQGEERSFSFKHSENTNDLKVNSVPLVMSSSEESIMKNSSHTQTNKDSLVNLENADATINSDLLAAMFNRTDLEVSILSTTVSETNLSYSSIGMFDQLIQSERSKEDHLVSRVHSKQKALLNRAKGQLAWLELQKQRYREKGMTDQITVIKKKQRAILLRLQKDRAELNRALKSSTESSRTMTANDPILTSKMVDSKLNSYCSSPIANNSGSFTLRKSSSNIRIARHQHSHTPEDTNQRLARTTTTTTSNSIQIAIRGRELEPNDRLEDILMRREEELRKRKEHVQRLLEWHRKLEREEEELIAVEDRLLAYNTRKLEPANTSRQEMTMEERVQRIEKSLKTLQSIPTTVARKDDDSTAVTQHHDGRSSETDVKELESEEEIVLTGGSKLNRLWYRLTGIEEQRYKPGRNYPISRRDMEILFEEAKRCVLNRFQQKDGHVKETLLEQSIKIICRKENDIDANTTESVEDTGSLQSTAVGEETVRTVEQLGAEEIIGTETHDSVTLMTNEITESEHTEAVDQEEPDASSNELPPMEVDEKCLLSSTVNGWSPGSRKSIESVEFHTLEETPTQYQSTIGNEQDVTVEEEPVKSDSYSITFEDQSAGDVEVGEESQQLIEDMSLPPMLLNNTSLKIDGEDSTSISSCESSATVELSVPLVTEEKVLEELPSQDGTDLDTFSSDTSISIAQSLEEASDSSPTTVTPTVGIESTDNKDYSETHNLEERDKEDDVKSVSPTKNSLITMEQSENSYEEDVFHTKSSSTSASPAHGSNSELAKRLATLHDELEELSETLERTPLMKSPVTASSPSGTKSDQLEDHNSSEETITFENDEDGIVPPTADFTEGEDGKPSDDLTENQNSAKIEVKLRSKVTSSSDTIANVSGSISVYNRDYAASSQQSYNHQPEGMPLSSTPNIGVRMPDIINEAEVLRRQQLQIEQEIKELEQQVGFFREIPNKPPPPYIPPANGSPLALLFPSETRIDELIDGRVEELHRDRIAPENLHSDHVTNVYEKLILDMCKELYQDLRPADPTVSFRTIPHDKRPLETHDDDARWTNFDREEIEVKDRITDELLKSLLAEALHDMVEAYELANNGFSYTTSVHRSEKMKKTEKATTLSTDHSY</sequence>
<feature type="coiled-coil region" evidence="1">
    <location>
        <begin position="1254"/>
        <end position="1311"/>
    </location>
</feature>
<feature type="region of interest" description="Disordered" evidence="2">
    <location>
        <begin position="2233"/>
        <end position="2252"/>
    </location>
</feature>
<evidence type="ECO:0008006" key="5">
    <source>
        <dbReference type="Google" id="ProtNLM"/>
    </source>
</evidence>
<keyword evidence="4" id="KW-1185">Reference proteome</keyword>
<feature type="compositionally biased region" description="Low complexity" evidence="2">
    <location>
        <begin position="975"/>
        <end position="1021"/>
    </location>
</feature>
<feature type="coiled-coil region" evidence="1">
    <location>
        <begin position="1414"/>
        <end position="1448"/>
    </location>
</feature>
<organism evidence="3 4">
    <name type="scientific">Anopheles culicifacies</name>
    <dbReference type="NCBI Taxonomy" id="139723"/>
    <lineage>
        <taxon>Eukaryota</taxon>
        <taxon>Metazoa</taxon>
        <taxon>Ecdysozoa</taxon>
        <taxon>Arthropoda</taxon>
        <taxon>Hexapoda</taxon>
        <taxon>Insecta</taxon>
        <taxon>Pterygota</taxon>
        <taxon>Neoptera</taxon>
        <taxon>Endopterygota</taxon>
        <taxon>Diptera</taxon>
        <taxon>Nematocera</taxon>
        <taxon>Culicoidea</taxon>
        <taxon>Culicidae</taxon>
        <taxon>Anophelinae</taxon>
        <taxon>Anopheles</taxon>
        <taxon>culicifacies species complex</taxon>
    </lineage>
</organism>
<feature type="compositionally biased region" description="Polar residues" evidence="2">
    <location>
        <begin position="1934"/>
        <end position="1944"/>
    </location>
</feature>
<feature type="compositionally biased region" description="Low complexity" evidence="2">
    <location>
        <begin position="1124"/>
        <end position="1135"/>
    </location>
</feature>
<dbReference type="GO" id="GO:0008017">
    <property type="term" value="F:microtubule binding"/>
    <property type="evidence" value="ECO:0007669"/>
    <property type="project" value="InterPro"/>
</dbReference>
<feature type="compositionally biased region" description="Polar residues" evidence="2">
    <location>
        <begin position="932"/>
        <end position="952"/>
    </location>
</feature>
<feature type="region of interest" description="Disordered" evidence="2">
    <location>
        <begin position="1"/>
        <end position="20"/>
    </location>
</feature>
<feature type="region of interest" description="Disordered" evidence="2">
    <location>
        <begin position="403"/>
        <end position="525"/>
    </location>
</feature>
<feature type="compositionally biased region" description="Basic and acidic residues" evidence="2">
    <location>
        <begin position="1842"/>
        <end position="1863"/>
    </location>
</feature>
<reference evidence="4" key="1">
    <citation type="submission" date="2013-09" db="EMBL/GenBank/DDBJ databases">
        <title>The Genome Sequence of Anopheles culicifacies species A.</title>
        <authorList>
            <consortium name="The Broad Institute Genomics Platform"/>
            <person name="Neafsey D.E."/>
            <person name="Besansky N."/>
            <person name="Howell P."/>
            <person name="Walton C."/>
            <person name="Young S.K."/>
            <person name="Zeng Q."/>
            <person name="Gargeya S."/>
            <person name="Fitzgerald M."/>
            <person name="Haas B."/>
            <person name="Abouelleil A."/>
            <person name="Allen A.W."/>
            <person name="Alvarado L."/>
            <person name="Arachchi H.M."/>
            <person name="Berlin A.M."/>
            <person name="Chapman S.B."/>
            <person name="Gainer-Dewar J."/>
            <person name="Goldberg J."/>
            <person name="Griggs A."/>
            <person name="Gujja S."/>
            <person name="Hansen M."/>
            <person name="Howarth C."/>
            <person name="Imamovic A."/>
            <person name="Ireland A."/>
            <person name="Larimer J."/>
            <person name="McCowan C."/>
            <person name="Murphy C."/>
            <person name="Pearson M."/>
            <person name="Poon T.W."/>
            <person name="Priest M."/>
            <person name="Roberts A."/>
            <person name="Saif S."/>
            <person name="Shea T."/>
            <person name="Sisk P."/>
            <person name="Sykes S."/>
            <person name="Wortman J."/>
            <person name="Nusbaum C."/>
            <person name="Birren B."/>
        </authorList>
    </citation>
    <scope>NUCLEOTIDE SEQUENCE [LARGE SCALE GENOMIC DNA]</scope>
    <source>
        <strain evidence="4">A-37</strain>
    </source>
</reference>
<feature type="region of interest" description="Disordered" evidence="2">
    <location>
        <begin position="1483"/>
        <end position="1512"/>
    </location>
</feature>
<feature type="compositionally biased region" description="Low complexity" evidence="2">
    <location>
        <begin position="1063"/>
        <end position="1078"/>
    </location>
</feature>
<feature type="compositionally biased region" description="Basic and acidic residues" evidence="2">
    <location>
        <begin position="1103"/>
        <end position="1123"/>
    </location>
</feature>
<accession>A0A182M0R9</accession>
<proteinExistence type="predicted"/>
<feature type="compositionally biased region" description="Basic and acidic residues" evidence="2">
    <location>
        <begin position="2233"/>
        <end position="2242"/>
    </location>
</feature>
<feature type="region of interest" description="Disordered" evidence="2">
    <location>
        <begin position="1922"/>
        <end position="1990"/>
    </location>
</feature>
<reference evidence="3" key="2">
    <citation type="submission" date="2020-05" db="UniProtKB">
        <authorList>
            <consortium name="EnsemblMetazoa"/>
        </authorList>
    </citation>
    <scope>IDENTIFICATION</scope>
    <source>
        <strain evidence="3">A-37</strain>
    </source>
</reference>
<feature type="region of interest" description="Disordered" evidence="2">
    <location>
        <begin position="913"/>
        <end position="1085"/>
    </location>
</feature>
<feature type="compositionally biased region" description="Polar residues" evidence="2">
    <location>
        <begin position="1865"/>
        <end position="1880"/>
    </location>
</feature>
<feature type="compositionally biased region" description="Basic and acidic residues" evidence="2">
    <location>
        <begin position="1023"/>
        <end position="1048"/>
    </location>
</feature>
<feature type="compositionally biased region" description="Polar residues" evidence="2">
    <location>
        <begin position="435"/>
        <end position="445"/>
    </location>
</feature>
<dbReference type="EMBL" id="AXCM01007693">
    <property type="status" value="NOT_ANNOTATED_CDS"/>
    <property type="molecule type" value="Genomic_DNA"/>
</dbReference>
<dbReference type="InterPro" id="IPR028750">
    <property type="entry name" value="CEP350/CC187"/>
</dbReference>
<feature type="compositionally biased region" description="Basic and acidic residues" evidence="2">
    <location>
        <begin position="461"/>
        <end position="470"/>
    </location>
</feature>
<feature type="region of interest" description="Disordered" evidence="2">
    <location>
        <begin position="174"/>
        <end position="212"/>
    </location>
</feature>
<dbReference type="STRING" id="139723.A0A182M0R9"/>
<dbReference type="PANTHER" id="PTHR13958:SF3">
    <property type="entry name" value="CAP-GLY DOMAIN-CONTAINING PROTEIN-RELATED"/>
    <property type="match status" value="1"/>
</dbReference>
<keyword evidence="1" id="KW-0175">Coiled coil</keyword>
<protein>
    <recommendedName>
        <fullName evidence="5">CAP-Gly domain-containing protein</fullName>
    </recommendedName>
</protein>
<evidence type="ECO:0000313" key="4">
    <source>
        <dbReference type="Proteomes" id="UP000075883"/>
    </source>
</evidence>
<feature type="compositionally biased region" description="Polar residues" evidence="2">
    <location>
        <begin position="2243"/>
        <end position="2252"/>
    </location>
</feature>
<feature type="region of interest" description="Disordered" evidence="2">
    <location>
        <begin position="544"/>
        <end position="567"/>
    </location>
</feature>
<feature type="compositionally biased region" description="Low complexity" evidence="2">
    <location>
        <begin position="1891"/>
        <end position="1904"/>
    </location>
</feature>
<evidence type="ECO:0000313" key="3">
    <source>
        <dbReference type="EnsemblMetazoa" id="ACUA006646-PA"/>
    </source>
</evidence>
<feature type="region of interest" description="Disordered" evidence="2">
    <location>
        <begin position="303"/>
        <end position="375"/>
    </location>
</feature>
<feature type="compositionally biased region" description="Polar residues" evidence="2">
    <location>
        <begin position="1802"/>
        <end position="1820"/>
    </location>
</feature>
<evidence type="ECO:0000256" key="1">
    <source>
        <dbReference type="SAM" id="Coils"/>
    </source>
</evidence>
<feature type="compositionally biased region" description="Basic and acidic residues" evidence="2">
    <location>
        <begin position="1484"/>
        <end position="1509"/>
    </location>
</feature>